<feature type="transmembrane region" description="Helical" evidence="1">
    <location>
        <begin position="181"/>
        <end position="200"/>
    </location>
</feature>
<gene>
    <name evidence="2" type="ordered locus">Celal_2037</name>
</gene>
<keyword evidence="1" id="KW-0472">Membrane</keyword>
<dbReference type="AlphaFoldDB" id="E6X4K8"/>
<feature type="transmembrane region" description="Helical" evidence="1">
    <location>
        <begin position="104"/>
        <end position="123"/>
    </location>
</feature>
<evidence type="ECO:0000313" key="3">
    <source>
        <dbReference type="Proteomes" id="UP000008634"/>
    </source>
</evidence>
<sequence>MKAFLKFIAYALHPVFIPLYGSLIYFQVTRKYTSLEMQIGNLLPIFILSVIIPIISFLILRNIGIVNSLAMSTIKERKYPIYISIILLFMIIYKVIPNNYTIELYYYFIGLVIALFTVLVLLFARFSNSIHMVGIGSLIMYMINLSVHFEINLTLSISVLILLGGLLASSRLYFRTHSKLEIVGGLLLGVTTQFMTLNYWL</sequence>
<dbReference type="OrthoDB" id="9786064at2"/>
<keyword evidence="3" id="KW-1185">Reference proteome</keyword>
<keyword evidence="1" id="KW-1133">Transmembrane helix</keyword>
<feature type="transmembrane region" description="Helical" evidence="1">
    <location>
        <begin position="155"/>
        <end position="174"/>
    </location>
</feature>
<feature type="transmembrane region" description="Helical" evidence="1">
    <location>
        <begin position="7"/>
        <end position="27"/>
    </location>
</feature>
<protein>
    <submittedName>
        <fullName evidence="2">Transmembrane protein</fullName>
    </submittedName>
</protein>
<feature type="transmembrane region" description="Helical" evidence="1">
    <location>
        <begin position="39"/>
        <end position="60"/>
    </location>
</feature>
<dbReference type="STRING" id="688270.Celal_2037"/>
<dbReference type="EMBL" id="CP002453">
    <property type="protein sequence ID" value="ADV49333.1"/>
    <property type="molecule type" value="Genomic_DNA"/>
</dbReference>
<proteinExistence type="predicted"/>
<dbReference type="HOGENOM" id="CLU_093776_2_0_10"/>
<evidence type="ECO:0000256" key="1">
    <source>
        <dbReference type="SAM" id="Phobius"/>
    </source>
</evidence>
<keyword evidence="1 2" id="KW-0812">Transmembrane</keyword>
<feature type="transmembrane region" description="Helical" evidence="1">
    <location>
        <begin position="130"/>
        <end position="149"/>
    </location>
</feature>
<organism evidence="2 3">
    <name type="scientific">Cellulophaga algicola (strain DSM 14237 / IC166 / ACAM 630)</name>
    <dbReference type="NCBI Taxonomy" id="688270"/>
    <lineage>
        <taxon>Bacteria</taxon>
        <taxon>Pseudomonadati</taxon>
        <taxon>Bacteroidota</taxon>
        <taxon>Flavobacteriia</taxon>
        <taxon>Flavobacteriales</taxon>
        <taxon>Flavobacteriaceae</taxon>
        <taxon>Cellulophaga</taxon>
    </lineage>
</organism>
<feature type="transmembrane region" description="Helical" evidence="1">
    <location>
        <begin position="81"/>
        <end position="98"/>
    </location>
</feature>
<name>E6X4K8_CELAD</name>
<reference evidence="2 3" key="1">
    <citation type="journal article" date="2010" name="Stand. Genomic Sci.">
        <title>Complete genome sequence of Cellulophaga algicola type strain (IC166).</title>
        <authorList>
            <person name="Abt B."/>
            <person name="Lu M."/>
            <person name="Misra M."/>
            <person name="Han C."/>
            <person name="Nolan M."/>
            <person name="Lucas S."/>
            <person name="Hammon N."/>
            <person name="Deshpande S."/>
            <person name="Cheng J.F."/>
            <person name="Tapia R."/>
            <person name="Goodwin L."/>
            <person name="Pitluck S."/>
            <person name="Liolios K."/>
            <person name="Pagani I."/>
            <person name="Ivanova N."/>
            <person name="Mavromatis K."/>
            <person name="Ovchinikova G."/>
            <person name="Pati A."/>
            <person name="Chen A."/>
            <person name="Palaniappan K."/>
            <person name="Land M."/>
            <person name="Hauser L."/>
            <person name="Chang Y.J."/>
            <person name="Jeffries C.D."/>
            <person name="Detter J.C."/>
            <person name="Brambilla E."/>
            <person name="Rohde M."/>
            <person name="Tindall B.J."/>
            <person name="Goker M."/>
            <person name="Woyke T."/>
            <person name="Bristow J."/>
            <person name="Eisen J.A."/>
            <person name="Markowitz V."/>
            <person name="Hugenholtz P."/>
            <person name="Kyrpides N.C."/>
            <person name="Klenk H.P."/>
            <person name="Lapidus A."/>
        </authorList>
    </citation>
    <scope>NUCLEOTIDE SEQUENCE [LARGE SCALE GENOMIC DNA]</scope>
    <source>
        <strain evidence="3">DSM 14237 / IC166 / ACAM 630</strain>
    </source>
</reference>
<dbReference type="Proteomes" id="UP000008634">
    <property type="component" value="Chromosome"/>
</dbReference>
<accession>E6X4K8</accession>
<evidence type="ECO:0000313" key="2">
    <source>
        <dbReference type="EMBL" id="ADV49333.1"/>
    </source>
</evidence>
<dbReference type="RefSeq" id="WP_013550809.1">
    <property type="nucleotide sequence ID" value="NC_014934.1"/>
</dbReference>
<dbReference type="eggNOG" id="COG0671">
    <property type="taxonomic scope" value="Bacteria"/>
</dbReference>
<dbReference type="KEGG" id="cao:Celal_2037"/>